<sequence>MNASPLDRAAILAWLDERAVSVGFVPTAVYLGLADRIRRGDFDERADR</sequence>
<organism evidence="1 2">
    <name type="scientific">Agromyces humatus</name>
    <dbReference type="NCBI Taxonomy" id="279573"/>
    <lineage>
        <taxon>Bacteria</taxon>
        <taxon>Bacillati</taxon>
        <taxon>Actinomycetota</taxon>
        <taxon>Actinomycetes</taxon>
        <taxon>Micrococcales</taxon>
        <taxon>Microbacteriaceae</taxon>
        <taxon>Agromyces</taxon>
    </lineage>
</organism>
<keyword evidence="2" id="KW-1185">Reference proteome</keyword>
<dbReference type="Proteomes" id="UP001500506">
    <property type="component" value="Unassembled WGS sequence"/>
</dbReference>
<proteinExistence type="predicted"/>
<protein>
    <submittedName>
        <fullName evidence="1">Uncharacterized protein</fullName>
    </submittedName>
</protein>
<accession>A0ABP4X4U9</accession>
<evidence type="ECO:0000313" key="1">
    <source>
        <dbReference type="EMBL" id="GAA1769763.1"/>
    </source>
</evidence>
<dbReference type="EMBL" id="BAAANH010000008">
    <property type="protein sequence ID" value="GAA1769763.1"/>
    <property type="molecule type" value="Genomic_DNA"/>
</dbReference>
<name>A0ABP4X4U9_9MICO</name>
<evidence type="ECO:0000313" key="2">
    <source>
        <dbReference type="Proteomes" id="UP001500506"/>
    </source>
</evidence>
<comment type="caution">
    <text evidence="1">The sequence shown here is derived from an EMBL/GenBank/DDBJ whole genome shotgun (WGS) entry which is preliminary data.</text>
</comment>
<gene>
    <name evidence="1" type="ORF">GCM10009747_33660</name>
</gene>
<reference evidence="2" key="1">
    <citation type="journal article" date="2019" name="Int. J. Syst. Evol. Microbiol.">
        <title>The Global Catalogue of Microorganisms (GCM) 10K type strain sequencing project: providing services to taxonomists for standard genome sequencing and annotation.</title>
        <authorList>
            <consortium name="The Broad Institute Genomics Platform"/>
            <consortium name="The Broad Institute Genome Sequencing Center for Infectious Disease"/>
            <person name="Wu L."/>
            <person name="Ma J."/>
        </authorList>
    </citation>
    <scope>NUCLEOTIDE SEQUENCE [LARGE SCALE GENOMIC DNA]</scope>
    <source>
        <strain evidence="2">JCM 14319</strain>
    </source>
</reference>
<dbReference type="RefSeq" id="WP_232499627.1">
    <property type="nucleotide sequence ID" value="NZ_BAAANH010000008.1"/>
</dbReference>